<sequence>MLIAFKSKNKALSEYPGSYSERAQEIGKTIARQNTILIEFMEKYPDIAKGFTKRDKPSVDTLSQQLTDSLNGAGPPRKDVNAWKKKVGDK</sequence>
<dbReference type="AlphaFoldDB" id="A0A811U825"/>
<evidence type="ECO:0000313" key="2">
    <source>
        <dbReference type="EMBL" id="CAD6995412.1"/>
    </source>
</evidence>
<feature type="region of interest" description="Disordered" evidence="1">
    <location>
        <begin position="53"/>
        <end position="90"/>
    </location>
</feature>
<dbReference type="Proteomes" id="UP000606786">
    <property type="component" value="Unassembled WGS sequence"/>
</dbReference>
<evidence type="ECO:0000256" key="1">
    <source>
        <dbReference type="SAM" id="MobiDB-lite"/>
    </source>
</evidence>
<dbReference type="EMBL" id="CAJHJT010000001">
    <property type="protein sequence ID" value="CAD6995412.1"/>
    <property type="molecule type" value="Genomic_DNA"/>
</dbReference>
<gene>
    <name evidence="2" type="ORF">CCAP1982_LOCUS4129</name>
</gene>
<organism evidence="2 3">
    <name type="scientific">Ceratitis capitata</name>
    <name type="common">Mediterranean fruit fly</name>
    <name type="synonym">Tephritis capitata</name>
    <dbReference type="NCBI Taxonomy" id="7213"/>
    <lineage>
        <taxon>Eukaryota</taxon>
        <taxon>Metazoa</taxon>
        <taxon>Ecdysozoa</taxon>
        <taxon>Arthropoda</taxon>
        <taxon>Hexapoda</taxon>
        <taxon>Insecta</taxon>
        <taxon>Pterygota</taxon>
        <taxon>Neoptera</taxon>
        <taxon>Endopterygota</taxon>
        <taxon>Diptera</taxon>
        <taxon>Brachycera</taxon>
        <taxon>Muscomorpha</taxon>
        <taxon>Tephritoidea</taxon>
        <taxon>Tephritidae</taxon>
        <taxon>Ceratitis</taxon>
        <taxon>Ceratitis</taxon>
    </lineage>
</organism>
<keyword evidence="3" id="KW-1185">Reference proteome</keyword>
<evidence type="ECO:0000313" key="3">
    <source>
        <dbReference type="Proteomes" id="UP000606786"/>
    </source>
</evidence>
<accession>A0A811U825</accession>
<protein>
    <submittedName>
        <fullName evidence="2">(Mediterranean fruit fly) hypothetical protein</fullName>
    </submittedName>
</protein>
<feature type="compositionally biased region" description="Basic and acidic residues" evidence="1">
    <location>
        <begin position="76"/>
        <end position="90"/>
    </location>
</feature>
<proteinExistence type="predicted"/>
<comment type="caution">
    <text evidence="2">The sequence shown here is derived from an EMBL/GenBank/DDBJ whole genome shotgun (WGS) entry which is preliminary data.</text>
</comment>
<reference evidence="2" key="1">
    <citation type="submission" date="2020-11" db="EMBL/GenBank/DDBJ databases">
        <authorList>
            <person name="Whitehead M."/>
        </authorList>
    </citation>
    <scope>NUCLEOTIDE SEQUENCE</scope>
    <source>
        <strain evidence="2">EGII</strain>
    </source>
</reference>
<name>A0A811U825_CERCA</name>
<feature type="compositionally biased region" description="Polar residues" evidence="1">
    <location>
        <begin position="60"/>
        <end position="70"/>
    </location>
</feature>